<dbReference type="FunFam" id="3.40.50.300:FF:001255">
    <property type="entry name" value="DNA polymerase III subunit delta"/>
    <property type="match status" value="1"/>
</dbReference>
<dbReference type="CDD" id="cd00009">
    <property type="entry name" value="AAA"/>
    <property type="match status" value="1"/>
</dbReference>
<gene>
    <name evidence="1" type="ORF">IV56_GL001806</name>
</gene>
<reference evidence="1 2" key="1">
    <citation type="journal article" date="2015" name="Genome Announc.">
        <title>Expanding the biotechnology potential of lactobacilli through comparative genomics of 213 strains and associated genera.</title>
        <authorList>
            <person name="Sun Z."/>
            <person name="Harris H.M."/>
            <person name="McCann A."/>
            <person name="Guo C."/>
            <person name="Argimon S."/>
            <person name="Zhang W."/>
            <person name="Yang X."/>
            <person name="Jeffery I.B."/>
            <person name="Cooney J.C."/>
            <person name="Kagawa T.F."/>
            <person name="Liu W."/>
            <person name="Song Y."/>
            <person name="Salvetti E."/>
            <person name="Wrobel A."/>
            <person name="Rasinkangas P."/>
            <person name="Parkhill J."/>
            <person name="Rea M.C."/>
            <person name="O'Sullivan O."/>
            <person name="Ritari J."/>
            <person name="Douillard F.P."/>
            <person name="Paul Ross R."/>
            <person name="Yang R."/>
            <person name="Briner A.E."/>
            <person name="Felis G.E."/>
            <person name="de Vos W.M."/>
            <person name="Barrangou R."/>
            <person name="Klaenhammer T.R."/>
            <person name="Caufield P.W."/>
            <person name="Cui Y."/>
            <person name="Zhang H."/>
            <person name="O'Toole P.W."/>
        </authorList>
    </citation>
    <scope>NUCLEOTIDE SEQUENCE [LARGE SCALE GENOMIC DNA]</scope>
    <source>
        <strain evidence="1 2">DSM 24301</strain>
    </source>
</reference>
<dbReference type="GO" id="GO:0008408">
    <property type="term" value="F:3'-5' exonuclease activity"/>
    <property type="evidence" value="ECO:0007669"/>
    <property type="project" value="InterPro"/>
</dbReference>
<proteinExistence type="predicted"/>
<comment type="caution">
    <text evidence="1">The sequence shown here is derived from an EMBL/GenBank/DDBJ whole genome shotgun (WGS) entry which is preliminary data.</text>
</comment>
<name>A0A0R2N4N7_9LACO</name>
<dbReference type="STRING" id="1293598.IV56_GL001806"/>
<organism evidence="1 2">
    <name type="scientific">Lacticaseibacillus saniviri JCM 17471 = DSM 24301</name>
    <dbReference type="NCBI Taxonomy" id="1293598"/>
    <lineage>
        <taxon>Bacteria</taxon>
        <taxon>Bacillati</taxon>
        <taxon>Bacillota</taxon>
        <taxon>Bacilli</taxon>
        <taxon>Lactobacillales</taxon>
        <taxon>Lactobacillaceae</taxon>
        <taxon>Lacticaseibacillus</taxon>
    </lineage>
</organism>
<dbReference type="NCBIfam" id="TIGR00678">
    <property type="entry name" value="holB"/>
    <property type="match status" value="1"/>
</dbReference>
<dbReference type="PANTHER" id="PTHR11669">
    <property type="entry name" value="REPLICATION FACTOR C / DNA POLYMERASE III GAMMA-TAU SUBUNIT"/>
    <property type="match status" value="1"/>
</dbReference>
<keyword evidence="2" id="KW-1185">Reference proteome</keyword>
<sequence length="319" mass="35008">MLPIETTQTRVITQFKRVIAADQLSQSYIFAGPAGVGKMQVAQWLAMRLFCLNVQDGSPCGECAECQRILSHNHPDVVTISTEDKTIKVDAIRELKQEMSKSGMEGNQRVFIINDADKMTTGASNSLLKFYEEPVANTLVILLTSAKNRLLPTILSRAQMITFLPADASRIEASLVDEGIARNVARFASRMANEPAQALALAQDEAFNAQLTAVDQLLNKVAKRDLEAFIQVQSQLLPIAKNTTDQAQLLTLIALTYQLAMRHHYQLNEIESGAVNALSQQSGAQLADQTAAVLVAQQQLDQNVSFQSDLEQLILKLIG</sequence>
<dbReference type="SUPFAM" id="SSF52540">
    <property type="entry name" value="P-loop containing nucleoside triphosphate hydrolases"/>
    <property type="match status" value="1"/>
</dbReference>
<dbReference type="InterPro" id="IPR027417">
    <property type="entry name" value="P-loop_NTPase"/>
</dbReference>
<dbReference type="InterPro" id="IPR050238">
    <property type="entry name" value="DNA_Rep/Repair_Clamp_Loader"/>
</dbReference>
<evidence type="ECO:0000313" key="2">
    <source>
        <dbReference type="Proteomes" id="UP000050969"/>
    </source>
</evidence>
<dbReference type="Gene3D" id="3.40.50.300">
    <property type="entry name" value="P-loop containing nucleotide triphosphate hydrolases"/>
    <property type="match status" value="1"/>
</dbReference>
<dbReference type="RefSeq" id="WP_054776812.1">
    <property type="nucleotide sequence ID" value="NZ_BBBX01000004.1"/>
</dbReference>
<dbReference type="GO" id="GO:0003887">
    <property type="term" value="F:DNA-directed DNA polymerase activity"/>
    <property type="evidence" value="ECO:0007669"/>
    <property type="project" value="InterPro"/>
</dbReference>
<dbReference type="InterPro" id="IPR004622">
    <property type="entry name" value="DNA_pol_HolB"/>
</dbReference>
<dbReference type="EMBL" id="JQCE01000006">
    <property type="protein sequence ID" value="KRO18010.1"/>
    <property type="molecule type" value="Genomic_DNA"/>
</dbReference>
<protein>
    <submittedName>
        <fullName evidence="1">DNA replication ATPase</fullName>
    </submittedName>
</protein>
<dbReference type="PANTHER" id="PTHR11669:SF8">
    <property type="entry name" value="DNA POLYMERASE III SUBUNIT DELTA"/>
    <property type="match status" value="1"/>
</dbReference>
<dbReference type="GO" id="GO:0006261">
    <property type="term" value="P:DNA-templated DNA replication"/>
    <property type="evidence" value="ECO:0007669"/>
    <property type="project" value="TreeGrafter"/>
</dbReference>
<dbReference type="PATRIC" id="fig|1293598.4.peg.1880"/>
<dbReference type="Pfam" id="PF13177">
    <property type="entry name" value="DNA_pol3_delta2"/>
    <property type="match status" value="1"/>
</dbReference>
<dbReference type="Proteomes" id="UP000050969">
    <property type="component" value="Unassembled WGS sequence"/>
</dbReference>
<dbReference type="OrthoDB" id="9810148at2"/>
<dbReference type="AlphaFoldDB" id="A0A0R2N4N7"/>
<accession>A0A0R2N4N7</accession>
<evidence type="ECO:0000313" key="1">
    <source>
        <dbReference type="EMBL" id="KRO18010.1"/>
    </source>
</evidence>